<dbReference type="EMBL" id="JAUTXY010000018">
    <property type="protein sequence ID" value="MEE2061490.1"/>
    <property type="molecule type" value="Genomic_DNA"/>
</dbReference>
<accession>A0ABU7LIU0</accession>
<comment type="caution">
    <text evidence="2">The sequence shown here is derived from an EMBL/GenBank/DDBJ whole genome shotgun (WGS) entry which is preliminary data.</text>
</comment>
<dbReference type="SUPFAM" id="SSF52218">
    <property type="entry name" value="Flavoproteins"/>
    <property type="match status" value="1"/>
</dbReference>
<dbReference type="GO" id="GO:0016491">
    <property type="term" value="F:oxidoreductase activity"/>
    <property type="evidence" value="ECO:0007669"/>
    <property type="project" value="UniProtKB-KW"/>
</dbReference>
<dbReference type="PANTHER" id="PTHR30543">
    <property type="entry name" value="CHROMATE REDUCTASE"/>
    <property type="match status" value="1"/>
</dbReference>
<dbReference type="RefSeq" id="WP_330136647.1">
    <property type="nucleotide sequence ID" value="NZ_JAUTXY010000018.1"/>
</dbReference>
<dbReference type="InterPro" id="IPR005025">
    <property type="entry name" value="FMN_Rdtase-like_dom"/>
</dbReference>
<keyword evidence="3" id="KW-1185">Reference proteome</keyword>
<evidence type="ECO:0000259" key="1">
    <source>
        <dbReference type="Pfam" id="PF03358"/>
    </source>
</evidence>
<sequence>MTRIAIIVGSTRPGRRAATVAQWVHGVAQQHRPDDTYDVIDLRDYDLPHLDESAPAIFGTYEKEHTRRWAATIGAYDGFVFVAPEYNHSFPGALKDAIDFLFDEWADKAAGFVTYGVQAGGVRAAEHLRLVLAEVKVATVRTQVVLSLHHDFDITDPLESGALTPGQHQEPALTDLIDEVSAWSEALKSLRVPA</sequence>
<gene>
    <name evidence="2" type="ORF">Q7514_28590</name>
</gene>
<keyword evidence="2" id="KW-0560">Oxidoreductase</keyword>
<name>A0ABU7LIU0_9NOCA</name>
<evidence type="ECO:0000313" key="3">
    <source>
        <dbReference type="Proteomes" id="UP001336020"/>
    </source>
</evidence>
<reference evidence="2 3" key="1">
    <citation type="submission" date="2023-07" db="EMBL/GenBank/DDBJ databases">
        <authorList>
            <person name="Girao M."/>
            <person name="Carvalho M.F."/>
        </authorList>
    </citation>
    <scope>NUCLEOTIDE SEQUENCE [LARGE SCALE GENOMIC DNA]</scope>
    <source>
        <strain evidence="2 3">YIM65754</strain>
    </source>
</reference>
<dbReference type="InterPro" id="IPR050712">
    <property type="entry name" value="NAD(P)H-dep_reductase"/>
</dbReference>
<feature type="domain" description="NADPH-dependent FMN reductase-like" evidence="1">
    <location>
        <begin position="2"/>
        <end position="148"/>
    </location>
</feature>
<protein>
    <submittedName>
        <fullName evidence="2">NAD(P)H-dependent oxidoreductase</fullName>
        <ecNumber evidence="2">1.-.-.-</ecNumber>
    </submittedName>
</protein>
<dbReference type="Proteomes" id="UP001336020">
    <property type="component" value="Unassembled WGS sequence"/>
</dbReference>
<dbReference type="Gene3D" id="3.40.50.360">
    <property type="match status" value="1"/>
</dbReference>
<evidence type="ECO:0000313" key="2">
    <source>
        <dbReference type="EMBL" id="MEE2061490.1"/>
    </source>
</evidence>
<organism evidence="2 3">
    <name type="scientific">Rhodococcus artemisiae</name>
    <dbReference type="NCBI Taxonomy" id="714159"/>
    <lineage>
        <taxon>Bacteria</taxon>
        <taxon>Bacillati</taxon>
        <taxon>Actinomycetota</taxon>
        <taxon>Actinomycetes</taxon>
        <taxon>Mycobacteriales</taxon>
        <taxon>Nocardiaceae</taxon>
        <taxon>Rhodococcus</taxon>
    </lineage>
</organism>
<dbReference type="InterPro" id="IPR029039">
    <property type="entry name" value="Flavoprotein-like_sf"/>
</dbReference>
<proteinExistence type="predicted"/>
<dbReference type="PANTHER" id="PTHR30543:SF21">
    <property type="entry name" value="NAD(P)H-DEPENDENT FMN REDUCTASE LOT6"/>
    <property type="match status" value="1"/>
</dbReference>
<dbReference type="EC" id="1.-.-.-" evidence="2"/>
<dbReference type="Pfam" id="PF03358">
    <property type="entry name" value="FMN_red"/>
    <property type="match status" value="1"/>
</dbReference>